<name>X0Z1H7_9ZZZZ</name>
<dbReference type="AlphaFoldDB" id="X0Z1H7"/>
<evidence type="ECO:0000313" key="2">
    <source>
        <dbReference type="EMBL" id="GAG62950.1"/>
    </source>
</evidence>
<dbReference type="InterPro" id="IPR006674">
    <property type="entry name" value="HD_domain"/>
</dbReference>
<dbReference type="PANTHER" id="PTHR33594">
    <property type="entry name" value="SUPERFAMILY HYDROLASE, PUTATIVE (AFU_ORTHOLOGUE AFUA_1G03035)-RELATED"/>
    <property type="match status" value="1"/>
</dbReference>
<dbReference type="SUPFAM" id="SSF109604">
    <property type="entry name" value="HD-domain/PDEase-like"/>
    <property type="match status" value="1"/>
</dbReference>
<dbReference type="Pfam" id="PF01966">
    <property type="entry name" value="HD"/>
    <property type="match status" value="1"/>
</dbReference>
<protein>
    <recommendedName>
        <fullName evidence="1">HD domain-containing protein</fullName>
    </recommendedName>
</protein>
<dbReference type="CDD" id="cd00077">
    <property type="entry name" value="HDc"/>
    <property type="match status" value="1"/>
</dbReference>
<dbReference type="SMART" id="SM00471">
    <property type="entry name" value="HDc"/>
    <property type="match status" value="1"/>
</dbReference>
<reference evidence="2" key="1">
    <citation type="journal article" date="2014" name="Front. Microbiol.">
        <title>High frequency of phylogenetically diverse reductive dehalogenase-homologous genes in deep subseafloor sedimentary metagenomes.</title>
        <authorList>
            <person name="Kawai M."/>
            <person name="Futagami T."/>
            <person name="Toyoda A."/>
            <person name="Takaki Y."/>
            <person name="Nishi S."/>
            <person name="Hori S."/>
            <person name="Arai W."/>
            <person name="Tsubouchi T."/>
            <person name="Morono Y."/>
            <person name="Uchiyama I."/>
            <person name="Ito T."/>
            <person name="Fujiyama A."/>
            <person name="Inagaki F."/>
            <person name="Takami H."/>
        </authorList>
    </citation>
    <scope>NUCLEOTIDE SEQUENCE</scope>
    <source>
        <strain evidence="2">Expedition CK06-06</strain>
    </source>
</reference>
<comment type="caution">
    <text evidence="2">The sequence shown here is derived from an EMBL/GenBank/DDBJ whole genome shotgun (WGS) entry which is preliminary data.</text>
</comment>
<feature type="domain" description="HD" evidence="1">
    <location>
        <begin position="26"/>
        <end position="140"/>
    </location>
</feature>
<dbReference type="EMBL" id="BART01000059">
    <property type="protein sequence ID" value="GAG62950.1"/>
    <property type="molecule type" value="Genomic_DNA"/>
</dbReference>
<dbReference type="Gene3D" id="1.10.472.50">
    <property type="entry name" value="HD-domain/PDEase-like"/>
    <property type="match status" value="1"/>
</dbReference>
<sequence length="228" mass="26428">MNKKEIIEKTELFVKQTLSKDSTGHDWWHIHRVRNLTKRIARHEGADIFIVELAALLHDIGDYKFFQGDEEAGAVKVREWLSSLEISPSLIDKIVEITSQISFMHTLPDKDKERGKKNSATSTLSKELMAVTDADRLDAMGAIGIARAFTYGGFFNRPIYDPATKPSKSITKEEYKTTEAPSINHFYEKLLKLKDMMYTKLGRKMAKRRHRFLNLYLKQFLKEWKGKM</sequence>
<accession>X0Z1H7</accession>
<gene>
    <name evidence="2" type="ORF">S01H4_00435</name>
</gene>
<proteinExistence type="predicted"/>
<dbReference type="PROSITE" id="PS51831">
    <property type="entry name" value="HD"/>
    <property type="match status" value="1"/>
</dbReference>
<evidence type="ECO:0000259" key="1">
    <source>
        <dbReference type="PROSITE" id="PS51831"/>
    </source>
</evidence>
<dbReference type="InterPro" id="IPR003607">
    <property type="entry name" value="HD/PDEase_dom"/>
</dbReference>
<organism evidence="2">
    <name type="scientific">marine sediment metagenome</name>
    <dbReference type="NCBI Taxonomy" id="412755"/>
    <lineage>
        <taxon>unclassified sequences</taxon>
        <taxon>metagenomes</taxon>
        <taxon>ecological metagenomes</taxon>
    </lineage>
</organism>
<dbReference type="Gene3D" id="1.20.58.1910">
    <property type="match status" value="1"/>
</dbReference>
<dbReference type="PANTHER" id="PTHR33594:SF1">
    <property type="entry name" value="HD_PDEASE DOMAIN-CONTAINING PROTEIN"/>
    <property type="match status" value="1"/>
</dbReference>